<evidence type="ECO:0000256" key="10">
    <source>
        <dbReference type="RuleBase" id="RU351113"/>
    </source>
</evidence>
<evidence type="ECO:0000256" key="9">
    <source>
        <dbReference type="ARBA" id="ARBA00023224"/>
    </source>
</evidence>
<name>A0A6M6DP57_CERKI</name>
<keyword evidence="8 10" id="KW-0675">Receptor</keyword>
<comment type="caution">
    <text evidence="10">Lacks conserved residue(s) required for the propagation of feature annotation.</text>
</comment>
<keyword evidence="4 10" id="KW-0812">Transmembrane</keyword>
<feature type="transmembrane region" description="Helical" evidence="10">
    <location>
        <begin position="193"/>
        <end position="215"/>
    </location>
</feature>
<dbReference type="GO" id="GO:0004984">
    <property type="term" value="F:olfactory receptor activity"/>
    <property type="evidence" value="ECO:0007669"/>
    <property type="project" value="InterPro"/>
</dbReference>
<evidence type="ECO:0000256" key="7">
    <source>
        <dbReference type="ARBA" id="ARBA00023136"/>
    </source>
</evidence>
<keyword evidence="3 10" id="KW-0716">Sensory transduction</keyword>
<dbReference type="PANTHER" id="PTHR21137">
    <property type="entry name" value="ODORANT RECEPTOR"/>
    <property type="match status" value="1"/>
</dbReference>
<evidence type="ECO:0000313" key="11">
    <source>
        <dbReference type="EMBL" id="QJX74286.1"/>
    </source>
</evidence>
<keyword evidence="2" id="KW-1003">Cell membrane</keyword>
<feature type="transmembrane region" description="Helical" evidence="10">
    <location>
        <begin position="135"/>
        <end position="154"/>
    </location>
</feature>
<organism evidence="11">
    <name type="scientific">Ceracris kiangsu</name>
    <name type="common">Yellow-spined bamboo locust</name>
    <name type="synonym">Rammeacris kiangsu</name>
    <dbReference type="NCBI Taxonomy" id="227354"/>
    <lineage>
        <taxon>Eukaryota</taxon>
        <taxon>Metazoa</taxon>
        <taxon>Ecdysozoa</taxon>
        <taxon>Arthropoda</taxon>
        <taxon>Hexapoda</taxon>
        <taxon>Insecta</taxon>
        <taxon>Pterygota</taxon>
        <taxon>Neoptera</taxon>
        <taxon>Polyneoptera</taxon>
        <taxon>Orthoptera</taxon>
        <taxon>Caelifera</taxon>
        <taxon>Acrididea</taxon>
        <taxon>Acridomorpha</taxon>
        <taxon>Acridoidea</taxon>
        <taxon>Acrididae</taxon>
        <taxon>Gomphocerinae</taxon>
        <taxon>Ceracris</taxon>
    </lineage>
</organism>
<dbReference type="EMBL" id="MT072558">
    <property type="protein sequence ID" value="QJX74286.1"/>
    <property type="molecule type" value="mRNA"/>
</dbReference>
<feature type="transmembrane region" description="Helical" evidence="10">
    <location>
        <begin position="297"/>
        <end position="319"/>
    </location>
</feature>
<protein>
    <recommendedName>
        <fullName evidence="10">Odorant receptor</fullName>
    </recommendedName>
</protein>
<feature type="transmembrane region" description="Helical" evidence="10">
    <location>
        <begin position="325"/>
        <end position="345"/>
    </location>
</feature>
<dbReference type="PANTHER" id="PTHR21137:SF35">
    <property type="entry name" value="ODORANT RECEPTOR 19A-RELATED"/>
    <property type="match status" value="1"/>
</dbReference>
<dbReference type="GO" id="GO:0005886">
    <property type="term" value="C:plasma membrane"/>
    <property type="evidence" value="ECO:0007669"/>
    <property type="project" value="UniProtKB-SubCell"/>
</dbReference>
<dbReference type="Pfam" id="PF02949">
    <property type="entry name" value="7tm_6"/>
    <property type="match status" value="1"/>
</dbReference>
<evidence type="ECO:0000256" key="8">
    <source>
        <dbReference type="ARBA" id="ARBA00023170"/>
    </source>
</evidence>
<comment type="subcellular location">
    <subcellularLocation>
        <location evidence="1 10">Cell membrane</location>
        <topology evidence="1 10">Multi-pass membrane protein</topology>
    </subcellularLocation>
</comment>
<dbReference type="GO" id="GO:0007165">
    <property type="term" value="P:signal transduction"/>
    <property type="evidence" value="ECO:0007669"/>
    <property type="project" value="UniProtKB-KW"/>
</dbReference>
<keyword evidence="6 10" id="KW-1133">Transmembrane helix</keyword>
<evidence type="ECO:0000256" key="3">
    <source>
        <dbReference type="ARBA" id="ARBA00022606"/>
    </source>
</evidence>
<evidence type="ECO:0000256" key="2">
    <source>
        <dbReference type="ARBA" id="ARBA00022475"/>
    </source>
</evidence>
<keyword evidence="7 10" id="KW-0472">Membrane</keyword>
<evidence type="ECO:0000256" key="5">
    <source>
        <dbReference type="ARBA" id="ARBA00022725"/>
    </source>
</evidence>
<evidence type="ECO:0000256" key="4">
    <source>
        <dbReference type="ARBA" id="ARBA00022692"/>
    </source>
</evidence>
<dbReference type="InterPro" id="IPR004117">
    <property type="entry name" value="7tm6_olfct_rcpt"/>
</dbReference>
<keyword evidence="9 10" id="KW-0807">Transducer</keyword>
<proteinExistence type="evidence at transcript level"/>
<sequence>MLNAPDTMALQEKRSLVEFGWNRRLLRCVGLWPEERGSLWRPSRRPNALLQQGLLLAMVSCELAALRRFWGGELSHTTVNACIVLLVAVAFCKAASLLSLRRPIIQLMHTLRDTSLPQNEREARIYSGAARHARLLTLVLCVDYAIVAVIWDLLPLVNFLRQSHQGRYNNSDAIFSQYPIIALHPWAVQSGPAYAFTFALQVVGGGIFTMTHLACDTFLLSLVIYICSQIDVLCASLQQLGRRADGAGAAGSGGGQRKAPSDQCSEPELYRELVACIKHHQNIIAYVGVLQQVLSPVALAQFMCSMLIICLSGFGIAISNDFGTLFRYSVYFTAAAIQLLLFCWYGEVLITKSERVSEAAMGCGWTEARGRRFTSSALLIMTRAQRPLALTGGKFYVVSLKTFVQLLNASYSFFAVLRQLNESGHREDDGVLDSL</sequence>
<accession>A0A6M6DP57</accession>
<keyword evidence="5 10" id="KW-0552">Olfaction</keyword>
<evidence type="ECO:0000256" key="6">
    <source>
        <dbReference type="ARBA" id="ARBA00022989"/>
    </source>
</evidence>
<dbReference type="AlphaFoldDB" id="A0A6M6DP57"/>
<comment type="similarity">
    <text evidence="10">Belongs to the insect chemoreceptor superfamily. Heteromeric odorant receptor channel (TC 1.A.69) family.</text>
</comment>
<feature type="transmembrane region" description="Helical" evidence="10">
    <location>
        <begin position="78"/>
        <end position="100"/>
    </location>
</feature>
<evidence type="ECO:0000256" key="1">
    <source>
        <dbReference type="ARBA" id="ARBA00004651"/>
    </source>
</evidence>
<dbReference type="GO" id="GO:0005549">
    <property type="term" value="F:odorant binding"/>
    <property type="evidence" value="ECO:0007669"/>
    <property type="project" value="InterPro"/>
</dbReference>
<reference evidence="11" key="1">
    <citation type="submission" date="2020-01" db="EMBL/GenBank/DDBJ databases">
        <title>Identification and Expression Profiles Analysis of Chemosensory Genes from the Antennal Transcriptome of Ceracris kiangsu Tsai (Orthoptera: Acrididae).</title>
        <authorList>
            <person name="Li R."/>
            <person name="Jiang G.-f."/>
        </authorList>
    </citation>
    <scope>NUCLEOTIDE SEQUENCE</scope>
</reference>